<dbReference type="InterPro" id="IPR033120">
    <property type="entry name" value="HOTDOG_ACOT"/>
</dbReference>
<dbReference type="GO" id="GO:0005737">
    <property type="term" value="C:cytoplasm"/>
    <property type="evidence" value="ECO:0007669"/>
    <property type="project" value="TreeGrafter"/>
</dbReference>
<dbReference type="CDD" id="cd03442">
    <property type="entry name" value="BFIT_BACH"/>
    <property type="match status" value="1"/>
</dbReference>
<dbReference type="InterPro" id="IPR040170">
    <property type="entry name" value="Cytosol_ACT"/>
</dbReference>
<dbReference type="AlphaFoldDB" id="X0XVF7"/>
<dbReference type="GO" id="GO:0006637">
    <property type="term" value="P:acyl-CoA metabolic process"/>
    <property type="evidence" value="ECO:0007669"/>
    <property type="project" value="TreeGrafter"/>
</dbReference>
<dbReference type="SUPFAM" id="SSF54637">
    <property type="entry name" value="Thioesterase/thiol ester dehydrase-isomerase"/>
    <property type="match status" value="1"/>
</dbReference>
<feature type="domain" description="HotDog ACOT-type" evidence="2">
    <location>
        <begin position="10"/>
        <end position="122"/>
    </location>
</feature>
<sequence>MENPKGKSPKDSAVETRYLLMPHQANPQGTAFGGAIVAWIDMVAAMAAQRHCGKEVVTAGIDSLVFKEPIRIGDHVVLKASINYVGRSSMEVGVQVSREDPHGGDKVIATTAHLTFVALDENKRPTAVPPILPETEQEKKRYENAKLRVKARKELLKKMS</sequence>
<dbReference type="InterPro" id="IPR029069">
    <property type="entry name" value="HotDog_dom_sf"/>
</dbReference>
<organism evidence="3">
    <name type="scientific">marine sediment metagenome</name>
    <dbReference type="NCBI Taxonomy" id="412755"/>
    <lineage>
        <taxon>unclassified sequences</taxon>
        <taxon>metagenomes</taxon>
        <taxon>ecological metagenomes</taxon>
    </lineage>
</organism>
<evidence type="ECO:0000259" key="2">
    <source>
        <dbReference type="PROSITE" id="PS51770"/>
    </source>
</evidence>
<evidence type="ECO:0000313" key="3">
    <source>
        <dbReference type="EMBL" id="GAG40548.1"/>
    </source>
</evidence>
<dbReference type="EMBL" id="BARS01044880">
    <property type="protein sequence ID" value="GAG40548.1"/>
    <property type="molecule type" value="Genomic_DNA"/>
</dbReference>
<reference evidence="3" key="1">
    <citation type="journal article" date="2014" name="Front. Microbiol.">
        <title>High frequency of phylogenetically diverse reductive dehalogenase-homologous genes in deep subseafloor sedimentary metagenomes.</title>
        <authorList>
            <person name="Kawai M."/>
            <person name="Futagami T."/>
            <person name="Toyoda A."/>
            <person name="Takaki Y."/>
            <person name="Nishi S."/>
            <person name="Hori S."/>
            <person name="Arai W."/>
            <person name="Tsubouchi T."/>
            <person name="Morono Y."/>
            <person name="Uchiyama I."/>
            <person name="Ito T."/>
            <person name="Fujiyama A."/>
            <person name="Inagaki F."/>
            <person name="Takami H."/>
        </authorList>
    </citation>
    <scope>NUCLEOTIDE SEQUENCE</scope>
    <source>
        <strain evidence="3">Expedition CK06-06</strain>
    </source>
</reference>
<dbReference type="InterPro" id="IPR006683">
    <property type="entry name" value="Thioestr_dom"/>
</dbReference>
<dbReference type="Gene3D" id="3.10.129.10">
    <property type="entry name" value="Hotdog Thioesterase"/>
    <property type="match status" value="1"/>
</dbReference>
<comment type="caution">
    <text evidence="3">The sequence shown here is derived from an EMBL/GenBank/DDBJ whole genome shotgun (WGS) entry which is preliminary data.</text>
</comment>
<keyword evidence="1" id="KW-0378">Hydrolase</keyword>
<proteinExistence type="predicted"/>
<protein>
    <recommendedName>
        <fullName evidence="2">HotDog ACOT-type domain-containing protein</fullName>
    </recommendedName>
</protein>
<dbReference type="GO" id="GO:0052816">
    <property type="term" value="F:long-chain fatty acyl-CoA hydrolase activity"/>
    <property type="evidence" value="ECO:0007669"/>
    <property type="project" value="TreeGrafter"/>
</dbReference>
<evidence type="ECO:0000256" key="1">
    <source>
        <dbReference type="ARBA" id="ARBA00022801"/>
    </source>
</evidence>
<name>X0XVF7_9ZZZZ</name>
<accession>X0XVF7</accession>
<dbReference type="PANTHER" id="PTHR11049">
    <property type="entry name" value="ACYL COENZYME A THIOESTER HYDROLASE"/>
    <property type="match status" value="1"/>
</dbReference>
<dbReference type="PROSITE" id="PS51770">
    <property type="entry name" value="HOTDOG_ACOT"/>
    <property type="match status" value="1"/>
</dbReference>
<dbReference type="Pfam" id="PF03061">
    <property type="entry name" value="4HBT"/>
    <property type="match status" value="1"/>
</dbReference>
<gene>
    <name evidence="3" type="ORF">S01H1_67731</name>
</gene>